<dbReference type="Proteomes" id="UP000233343">
    <property type="component" value="Unassembled WGS sequence"/>
</dbReference>
<evidence type="ECO:0000313" key="1">
    <source>
        <dbReference type="EMBL" id="PKG25814.1"/>
    </source>
</evidence>
<name>A0A2N0Z8I1_9BACI</name>
<gene>
    <name evidence="1" type="ORF">CWS20_27330</name>
</gene>
<reference evidence="1 2" key="1">
    <citation type="journal article" date="2010" name="Int. J. Syst. Evol. Microbiol.">
        <title>Bacillus horneckiae sp. nov., isolated from a spacecraft-assembly clean room.</title>
        <authorList>
            <person name="Vaishampayan P."/>
            <person name="Probst A."/>
            <person name="Krishnamurthi S."/>
            <person name="Ghosh S."/>
            <person name="Osman S."/>
            <person name="McDowall A."/>
            <person name="Ruckmani A."/>
            <person name="Mayilraj S."/>
            <person name="Venkateswaran K."/>
        </authorList>
    </citation>
    <scope>NUCLEOTIDE SEQUENCE [LARGE SCALE GENOMIC DNA]</scope>
    <source>
        <strain evidence="2">1PO1SC</strain>
    </source>
</reference>
<accession>A0A2N0Z8I1</accession>
<protein>
    <submittedName>
        <fullName evidence="1">Uncharacterized protein</fullName>
    </submittedName>
</protein>
<evidence type="ECO:0000313" key="2">
    <source>
        <dbReference type="Proteomes" id="UP000233343"/>
    </source>
</evidence>
<comment type="caution">
    <text evidence="1">The sequence shown here is derived from an EMBL/GenBank/DDBJ whole genome shotgun (WGS) entry which is preliminary data.</text>
</comment>
<dbReference type="EMBL" id="PISD01000095">
    <property type="protein sequence ID" value="PKG25814.1"/>
    <property type="molecule type" value="Genomic_DNA"/>
</dbReference>
<keyword evidence="2" id="KW-1185">Reference proteome</keyword>
<feature type="non-terminal residue" evidence="1">
    <location>
        <position position="118"/>
    </location>
</feature>
<dbReference type="AlphaFoldDB" id="A0A2N0Z8I1"/>
<proteinExistence type="predicted"/>
<organism evidence="1 2">
    <name type="scientific">Cytobacillus horneckiae</name>
    <dbReference type="NCBI Taxonomy" id="549687"/>
    <lineage>
        <taxon>Bacteria</taxon>
        <taxon>Bacillati</taxon>
        <taxon>Bacillota</taxon>
        <taxon>Bacilli</taxon>
        <taxon>Bacillales</taxon>
        <taxon>Bacillaceae</taxon>
        <taxon>Cytobacillus</taxon>
    </lineage>
</organism>
<sequence>MGVGASNDAINVIEALGAQKYTLTKVYVLESQNPCLNLNTVKRENIILSIMESIIADRMTVKKTSANAMTVKNTSVNALTVKNTSANARIAGKTSANARIAGKTSANARIAGKTSANA</sequence>